<name>A0ACC3MYN3_9PEZI</name>
<organism evidence="1 2">
    <name type="scientific">Vermiconidia calcicola</name>
    <dbReference type="NCBI Taxonomy" id="1690605"/>
    <lineage>
        <taxon>Eukaryota</taxon>
        <taxon>Fungi</taxon>
        <taxon>Dikarya</taxon>
        <taxon>Ascomycota</taxon>
        <taxon>Pezizomycotina</taxon>
        <taxon>Dothideomycetes</taxon>
        <taxon>Dothideomycetidae</taxon>
        <taxon>Mycosphaerellales</taxon>
        <taxon>Extremaceae</taxon>
        <taxon>Vermiconidia</taxon>
    </lineage>
</organism>
<accession>A0ACC3MYN3</accession>
<keyword evidence="2" id="KW-1185">Reference proteome</keyword>
<dbReference type="EMBL" id="JAUTXU010000119">
    <property type="protein sequence ID" value="KAK3706500.1"/>
    <property type="molecule type" value="Genomic_DNA"/>
</dbReference>
<evidence type="ECO:0000313" key="2">
    <source>
        <dbReference type="Proteomes" id="UP001281147"/>
    </source>
</evidence>
<sequence>MKYSIVAASSLFAAIASAKNCQDLTIPVDVSARNGVFNLATPANNIDVTNFILNLSQQGANYTQEVLRKYATVSGNYNIAATYCEPDNGPSEHVQVLTHGIGFDRAYWDLPFHKGNYSYVNDAVAAGYSTFAWDRLGIAESEHGDPLSEIQALLEVDALRALTVALRAGNVEGISSGFDVVTHVGHSFGSQHTYALTAMYPDISDGITLTGFSQNGSFAGFFLIGGNFIQANTVAALADYPDGYFAAGDKSAAHTNFFAPGQFDPAILRYAFKNGQPVTVGELLTFGGETGSVNNFAGPVHIVTGERDVPYCGGNCLAPPSGLPNIPSSSATFFPNAEDFTVSIIPDAGHGLNLEYSHPTTYSSIIDYLAQHGLGPHERA</sequence>
<protein>
    <submittedName>
        <fullName evidence="1">Uncharacterized protein</fullName>
    </submittedName>
</protein>
<comment type="caution">
    <text evidence="1">The sequence shown here is derived from an EMBL/GenBank/DDBJ whole genome shotgun (WGS) entry which is preliminary data.</text>
</comment>
<gene>
    <name evidence="1" type="ORF">LTR37_012710</name>
</gene>
<reference evidence="1" key="1">
    <citation type="submission" date="2023-07" db="EMBL/GenBank/DDBJ databases">
        <title>Black Yeasts Isolated from many extreme environments.</title>
        <authorList>
            <person name="Coleine C."/>
            <person name="Stajich J.E."/>
            <person name="Selbmann L."/>
        </authorList>
    </citation>
    <scope>NUCLEOTIDE SEQUENCE</scope>
    <source>
        <strain evidence="1">CCFEE 5714</strain>
    </source>
</reference>
<proteinExistence type="predicted"/>
<evidence type="ECO:0000313" key="1">
    <source>
        <dbReference type="EMBL" id="KAK3706500.1"/>
    </source>
</evidence>
<dbReference type="Proteomes" id="UP001281147">
    <property type="component" value="Unassembled WGS sequence"/>
</dbReference>